<keyword evidence="3" id="KW-1185">Reference proteome</keyword>
<sequence length="185" mass="20971">MSEFAKKSNSENTNVTHEALKDLCTNNAVYFKEDNTENGQRLYTAFLAVNDNIEKIWVISARLKAIVSDYDFDENTPANGYRSFLGVIDSAVQYGIQLNRTVCLKRESVLFRKAFFTKEVESCAHLFASLSTCLSIAEIIKDNCPSGELFPNEKMSNEEQLTLLGHMGKVDQYCFYGRCLGFQVR</sequence>
<dbReference type="PANTHER" id="PTHR23025:SF3">
    <property type="entry name" value="HORMONE-SENSITIVE LIPASE"/>
    <property type="match status" value="1"/>
</dbReference>
<dbReference type="GO" id="GO:0004771">
    <property type="term" value="F:sterol ester esterase activity"/>
    <property type="evidence" value="ECO:0007669"/>
    <property type="project" value="TreeGrafter"/>
</dbReference>
<reference evidence="2 3" key="1">
    <citation type="submission" date="2015-09" db="EMBL/GenBank/DDBJ databases">
        <title>Draft genome of the scarab beetle Oryctes borbonicus.</title>
        <authorList>
            <person name="Meyer J.M."/>
            <person name="Markov G.V."/>
            <person name="Baskaran P."/>
            <person name="Herrmann M."/>
            <person name="Sommer R.J."/>
            <person name="Roedelsperger C."/>
        </authorList>
    </citation>
    <scope>NUCLEOTIDE SEQUENCE [LARGE SCALE GENOMIC DNA]</scope>
    <source>
        <strain evidence="2">OB123</strain>
        <tissue evidence="2">Whole animal</tissue>
    </source>
</reference>
<dbReference type="GO" id="GO:0005829">
    <property type="term" value="C:cytosol"/>
    <property type="evidence" value="ECO:0007669"/>
    <property type="project" value="TreeGrafter"/>
</dbReference>
<comment type="caution">
    <text evidence="2">The sequence shown here is derived from an EMBL/GenBank/DDBJ whole genome shotgun (WGS) entry which is preliminary data.</text>
</comment>
<dbReference type="GO" id="GO:0008203">
    <property type="term" value="P:cholesterol metabolic process"/>
    <property type="evidence" value="ECO:0007669"/>
    <property type="project" value="InterPro"/>
</dbReference>
<organism evidence="2 3">
    <name type="scientific">Oryctes borbonicus</name>
    <dbReference type="NCBI Taxonomy" id="1629725"/>
    <lineage>
        <taxon>Eukaryota</taxon>
        <taxon>Metazoa</taxon>
        <taxon>Ecdysozoa</taxon>
        <taxon>Arthropoda</taxon>
        <taxon>Hexapoda</taxon>
        <taxon>Insecta</taxon>
        <taxon>Pterygota</taxon>
        <taxon>Neoptera</taxon>
        <taxon>Endopterygota</taxon>
        <taxon>Coleoptera</taxon>
        <taxon>Polyphaga</taxon>
        <taxon>Scarabaeiformia</taxon>
        <taxon>Scarabaeidae</taxon>
        <taxon>Dynastinae</taxon>
        <taxon>Oryctes</taxon>
    </lineage>
</organism>
<dbReference type="Proteomes" id="UP000051574">
    <property type="component" value="Unassembled WGS sequence"/>
</dbReference>
<accession>A0A0T6AY09</accession>
<name>A0A0T6AY09_9SCAR</name>
<gene>
    <name evidence="2" type="ORF">AMK59_6970</name>
</gene>
<dbReference type="AlphaFoldDB" id="A0A0T6AY09"/>
<dbReference type="OrthoDB" id="408631at2759"/>
<feature type="domain" description="Hormone-sensitive lipase N-terminal" evidence="1">
    <location>
        <begin position="18"/>
        <end position="184"/>
    </location>
</feature>
<protein>
    <recommendedName>
        <fullName evidence="1">Hormone-sensitive lipase N-terminal domain-containing protein</fullName>
    </recommendedName>
</protein>
<dbReference type="EMBL" id="LJIG01022639">
    <property type="protein sequence ID" value="KRT79495.1"/>
    <property type="molecule type" value="Genomic_DNA"/>
</dbReference>
<dbReference type="GO" id="GO:0019433">
    <property type="term" value="P:triglyceride catabolic process"/>
    <property type="evidence" value="ECO:0007669"/>
    <property type="project" value="TreeGrafter"/>
</dbReference>
<dbReference type="Pfam" id="PF06350">
    <property type="entry name" value="HSL_N"/>
    <property type="match status" value="1"/>
</dbReference>
<evidence type="ECO:0000313" key="3">
    <source>
        <dbReference type="Proteomes" id="UP000051574"/>
    </source>
</evidence>
<proteinExistence type="predicted"/>
<evidence type="ECO:0000259" key="1">
    <source>
        <dbReference type="Pfam" id="PF06350"/>
    </source>
</evidence>
<evidence type="ECO:0000313" key="2">
    <source>
        <dbReference type="EMBL" id="KRT79495.1"/>
    </source>
</evidence>
<dbReference type="PANTHER" id="PTHR23025">
    <property type="entry name" value="TRIACYLGLYCEROL LIPASE"/>
    <property type="match status" value="1"/>
</dbReference>
<dbReference type="InterPro" id="IPR010468">
    <property type="entry name" value="HSL_N"/>
</dbReference>
<dbReference type="GO" id="GO:0004806">
    <property type="term" value="F:triacylglycerol lipase activity"/>
    <property type="evidence" value="ECO:0007669"/>
    <property type="project" value="TreeGrafter"/>
</dbReference>